<gene>
    <name evidence="1" type="ORF">H8S22_06115</name>
</gene>
<sequence length="121" mass="13978">MKIFMYQNFLRAYQIFPDKADIATKKMAEAMRMQWSFLNNENETVEITMLRNRAVKKAVELLLAFNHQAKTCGCPFLRAFVRKEDIVSCSNLLNEIFEATILSIHVTPDVKELTKGVEAFV</sequence>
<reference evidence="1 2" key="1">
    <citation type="submission" date="2020-08" db="EMBL/GenBank/DDBJ databases">
        <title>Genome public.</title>
        <authorList>
            <person name="Liu C."/>
            <person name="Sun Q."/>
        </authorList>
    </citation>
    <scope>NUCLEOTIDE SEQUENCE [LARGE SCALE GENOMIC DNA]</scope>
    <source>
        <strain evidence="1 2">NSJ-7</strain>
    </source>
</reference>
<keyword evidence="2" id="KW-1185">Reference proteome</keyword>
<name>A0ABR7FPS8_9FIRM</name>
<proteinExistence type="predicted"/>
<comment type="caution">
    <text evidence="1">The sequence shown here is derived from an EMBL/GenBank/DDBJ whole genome shotgun (WGS) entry which is preliminary data.</text>
</comment>
<dbReference type="Proteomes" id="UP000635828">
    <property type="component" value="Unassembled WGS sequence"/>
</dbReference>
<dbReference type="RefSeq" id="WP_024727366.1">
    <property type="nucleotide sequence ID" value="NZ_JACOOS010000005.1"/>
</dbReference>
<accession>A0ABR7FPS8</accession>
<dbReference type="EMBL" id="JACOOS010000005">
    <property type="protein sequence ID" value="MBC5677195.1"/>
    <property type="molecule type" value="Genomic_DNA"/>
</dbReference>
<protein>
    <submittedName>
        <fullName evidence="1">Uncharacterized protein</fullName>
    </submittedName>
</protein>
<evidence type="ECO:0000313" key="1">
    <source>
        <dbReference type="EMBL" id="MBC5677195.1"/>
    </source>
</evidence>
<evidence type="ECO:0000313" key="2">
    <source>
        <dbReference type="Proteomes" id="UP000635828"/>
    </source>
</evidence>
<organism evidence="1 2">
    <name type="scientific">Anaerostipes hominis</name>
    <name type="common">ex Liu et al. 2021</name>
    <dbReference type="NCBI Taxonomy" id="2763018"/>
    <lineage>
        <taxon>Bacteria</taxon>
        <taxon>Bacillati</taxon>
        <taxon>Bacillota</taxon>
        <taxon>Clostridia</taxon>
        <taxon>Lachnospirales</taxon>
        <taxon>Lachnospiraceae</taxon>
        <taxon>Anaerostipes</taxon>
    </lineage>
</organism>